<evidence type="ECO:0000313" key="2">
    <source>
        <dbReference type="EMBL" id="ABC56908.1"/>
    </source>
</evidence>
<evidence type="ECO:0000313" key="3">
    <source>
        <dbReference type="Proteomes" id="UP000001931"/>
    </source>
</evidence>
<evidence type="ECO:0000256" key="1">
    <source>
        <dbReference type="SAM" id="Coils"/>
    </source>
</evidence>
<reference evidence="2 3" key="1">
    <citation type="journal article" date="2006" name="J. Bacteriol.">
        <title>The genome sequence of Methanosphaera stadtmanae reveals why this human intestinal archaeon is restricted to methanol and H2 for methane formation and ATP synthesis.</title>
        <authorList>
            <person name="Fricke W.F."/>
            <person name="Seedorf H."/>
            <person name="Henne A."/>
            <person name="Kruer M."/>
            <person name="Liesegang H."/>
            <person name="Hedderich R."/>
            <person name="Gottschalk G."/>
            <person name="Thauer R.K."/>
        </authorList>
    </citation>
    <scope>NUCLEOTIDE SEQUENCE [LARGE SCALE GENOMIC DNA]</scope>
    <source>
        <strain evidence="3">ATCC 43021 / DSM 3091 / JCM 11832 / MCB-3</strain>
    </source>
</reference>
<dbReference type="KEGG" id="mst:Msp_0509"/>
<keyword evidence="3" id="KW-1185">Reference proteome</keyword>
<dbReference type="Proteomes" id="UP000001931">
    <property type="component" value="Chromosome"/>
</dbReference>
<keyword evidence="1" id="KW-0175">Coiled coil</keyword>
<dbReference type="EMBL" id="CP000102">
    <property type="protein sequence ID" value="ABC56908.1"/>
    <property type="molecule type" value="Genomic_DNA"/>
</dbReference>
<gene>
    <name evidence="2" type="ordered locus">Msp_0509</name>
</gene>
<protein>
    <submittedName>
        <fullName evidence="2">Uncharacterized protein</fullName>
    </submittedName>
</protein>
<proteinExistence type="predicted"/>
<accession>Q2NGZ5</accession>
<dbReference type="AlphaFoldDB" id="Q2NGZ5"/>
<organism evidence="2 3">
    <name type="scientific">Methanosphaera stadtmanae (strain ATCC 43021 / DSM 3091 / JCM 11832 / MCB-3)</name>
    <dbReference type="NCBI Taxonomy" id="339860"/>
    <lineage>
        <taxon>Archaea</taxon>
        <taxon>Methanobacteriati</taxon>
        <taxon>Methanobacteriota</taxon>
        <taxon>Methanomada group</taxon>
        <taxon>Methanobacteria</taxon>
        <taxon>Methanobacteriales</taxon>
        <taxon>Methanobacteriaceae</taxon>
        <taxon>Methanosphaera</taxon>
    </lineage>
</organism>
<feature type="coiled-coil region" evidence="1">
    <location>
        <begin position="17"/>
        <end position="44"/>
    </location>
</feature>
<dbReference type="HOGENOM" id="CLU_1529257_0_0_2"/>
<sequence length="175" mass="20960">MNRMSSEANKKFVSNIKKEIQQKIKTENKNIKALNDENMELTRSIEGYSNFYHEVEHFFTESMADFNVKQDELPDYFKSNINEVYQNYSQIRLDAIDEKNHLNEYILHCKKEIQTNQRSLKFYKSQYSDSDIFSECLPLVDVYEKKIELYEKNIQKTNDIISTLDEIINILSNWK</sequence>
<name>Q2NGZ5_METST</name>